<dbReference type="SMART" id="SM00085">
    <property type="entry name" value="PA2c"/>
    <property type="match status" value="1"/>
</dbReference>
<keyword evidence="7 14" id="KW-0106">Calcium</keyword>
<keyword evidence="18" id="KW-1185">Reference proteome</keyword>
<comment type="subcellular location">
    <subcellularLocation>
        <location evidence="2 14">Secreted</location>
    </subcellularLocation>
</comment>
<dbReference type="PANTHER" id="PTHR11716:SF47">
    <property type="entry name" value="PHOSPHOLIPASE A2-ALPHA"/>
    <property type="match status" value="1"/>
</dbReference>
<evidence type="ECO:0000256" key="12">
    <source>
        <dbReference type="PIRSR" id="PIRSR601211-3"/>
    </source>
</evidence>
<dbReference type="Ensembl" id="ENSSAUT00010046101.1">
    <property type="protein sequence ID" value="ENSSAUP00010043814.1"/>
    <property type="gene ID" value="ENSSAUG00010018360.1"/>
</dbReference>
<dbReference type="Pfam" id="PF00068">
    <property type="entry name" value="Phospholip_A2_1"/>
    <property type="match status" value="1"/>
</dbReference>
<dbReference type="GO" id="GO:0005576">
    <property type="term" value="C:extracellular region"/>
    <property type="evidence" value="ECO:0007669"/>
    <property type="project" value="UniProtKB-SubCell"/>
</dbReference>
<evidence type="ECO:0000256" key="14">
    <source>
        <dbReference type="RuleBase" id="RU361236"/>
    </source>
</evidence>
<protein>
    <recommendedName>
        <fullName evidence="3 14">Phospholipase A2</fullName>
        <ecNumber evidence="3 14">3.1.1.4</ecNumber>
    </recommendedName>
</protein>
<dbReference type="Gene3D" id="1.20.90.10">
    <property type="entry name" value="Phospholipase A2 domain"/>
    <property type="match status" value="1"/>
</dbReference>
<dbReference type="GO" id="GO:0006644">
    <property type="term" value="P:phospholipid metabolic process"/>
    <property type="evidence" value="ECO:0007669"/>
    <property type="project" value="InterPro"/>
</dbReference>
<reference evidence="17" key="1">
    <citation type="submission" date="2021-04" db="EMBL/GenBank/DDBJ databases">
        <authorList>
            <consortium name="Wellcome Sanger Institute Data Sharing"/>
        </authorList>
    </citation>
    <scope>NUCLEOTIDE SEQUENCE [LARGE SCALE GENOMIC DNA]</scope>
</reference>
<accession>A0A671WY85</accession>
<feature type="compositionally biased region" description="Low complexity" evidence="15">
    <location>
        <begin position="345"/>
        <end position="360"/>
    </location>
</feature>
<keyword evidence="6 14" id="KW-0378">Hydrolase</keyword>
<dbReference type="Proteomes" id="UP000472265">
    <property type="component" value="Chromosome 21"/>
</dbReference>
<feature type="disulfide bond" evidence="12">
    <location>
        <begin position="80"/>
        <end position="96"/>
    </location>
</feature>
<evidence type="ECO:0000256" key="1">
    <source>
        <dbReference type="ARBA" id="ARBA00001913"/>
    </source>
</evidence>
<dbReference type="PRINTS" id="PR00389">
    <property type="entry name" value="PHPHLIPASEA2"/>
</dbReference>
<dbReference type="InterPro" id="IPR016090">
    <property type="entry name" value="PLA2-like_dom"/>
</dbReference>
<keyword evidence="5" id="KW-0479">Metal-binding</keyword>
<keyword evidence="14" id="KW-0732">Signal</keyword>
<dbReference type="AlphaFoldDB" id="A0A671WY85"/>
<feature type="chain" id="PRO_5025717385" description="Phospholipase A2" evidence="14">
    <location>
        <begin position="19"/>
        <end position="377"/>
    </location>
</feature>
<feature type="disulfide bond" evidence="12">
    <location>
        <begin position="109"/>
        <end position="135"/>
    </location>
</feature>
<comment type="similarity">
    <text evidence="13">Belongs to the phospholipase A2 family.</text>
</comment>
<evidence type="ECO:0000256" key="6">
    <source>
        <dbReference type="ARBA" id="ARBA00022801"/>
    </source>
</evidence>
<evidence type="ECO:0000256" key="15">
    <source>
        <dbReference type="SAM" id="MobiDB-lite"/>
    </source>
</evidence>
<feature type="region of interest" description="Disordered" evidence="15">
    <location>
        <begin position="308"/>
        <end position="377"/>
    </location>
</feature>
<dbReference type="InterPro" id="IPR033113">
    <property type="entry name" value="PLA2_histidine"/>
</dbReference>
<keyword evidence="4 14" id="KW-0964">Secreted</keyword>
<dbReference type="GO" id="GO:0005509">
    <property type="term" value="F:calcium ion binding"/>
    <property type="evidence" value="ECO:0007669"/>
    <property type="project" value="InterPro"/>
</dbReference>
<gene>
    <name evidence="17" type="primary">OC90</name>
</gene>
<evidence type="ECO:0000256" key="4">
    <source>
        <dbReference type="ARBA" id="ARBA00022525"/>
    </source>
</evidence>
<dbReference type="GO" id="GO:0050482">
    <property type="term" value="P:arachidonate secretion"/>
    <property type="evidence" value="ECO:0007669"/>
    <property type="project" value="InterPro"/>
</dbReference>
<comment type="catalytic activity">
    <reaction evidence="14">
        <text>a 1,2-diacyl-sn-glycero-3-phosphocholine + H2O = a 1-acyl-sn-glycero-3-phosphocholine + a fatty acid + H(+)</text>
        <dbReference type="Rhea" id="RHEA:15801"/>
        <dbReference type="ChEBI" id="CHEBI:15377"/>
        <dbReference type="ChEBI" id="CHEBI:15378"/>
        <dbReference type="ChEBI" id="CHEBI:28868"/>
        <dbReference type="ChEBI" id="CHEBI:57643"/>
        <dbReference type="ChEBI" id="CHEBI:58168"/>
        <dbReference type="EC" id="3.1.1.4"/>
    </reaction>
</comment>
<keyword evidence="8" id="KW-0442">Lipid degradation</keyword>
<feature type="active site" evidence="11">
    <location>
        <position position="143"/>
    </location>
</feature>
<evidence type="ECO:0000256" key="7">
    <source>
        <dbReference type="ARBA" id="ARBA00022837"/>
    </source>
</evidence>
<dbReference type="GeneTree" id="ENSGT00940000159042"/>
<feature type="domain" description="Phospholipase A2-like central" evidence="16">
    <location>
        <begin position="54"/>
        <end position="168"/>
    </location>
</feature>
<dbReference type="SUPFAM" id="SSF48619">
    <property type="entry name" value="Phospholipase A2, PLA2"/>
    <property type="match status" value="1"/>
</dbReference>
<dbReference type="PANTHER" id="PTHR11716">
    <property type="entry name" value="PHOSPHOLIPASE A2 FAMILY MEMBER"/>
    <property type="match status" value="1"/>
</dbReference>
<feature type="signal peptide" evidence="14">
    <location>
        <begin position="1"/>
        <end position="18"/>
    </location>
</feature>
<dbReference type="InterPro" id="IPR001211">
    <property type="entry name" value="PLA2"/>
</dbReference>
<dbReference type="EC" id="3.1.1.4" evidence="3 14"/>
<evidence type="ECO:0000256" key="9">
    <source>
        <dbReference type="ARBA" id="ARBA00023098"/>
    </source>
</evidence>
<keyword evidence="9 14" id="KW-0443">Lipid metabolism</keyword>
<feature type="disulfide bond" evidence="12">
    <location>
        <begin position="129"/>
        <end position="140"/>
    </location>
</feature>
<feature type="active site" evidence="11">
    <location>
        <position position="99"/>
    </location>
</feature>
<evidence type="ECO:0000256" key="3">
    <source>
        <dbReference type="ARBA" id="ARBA00013278"/>
    </source>
</evidence>
<dbReference type="GO" id="GO:0004623">
    <property type="term" value="F:phospholipase A2 activity"/>
    <property type="evidence" value="ECO:0007669"/>
    <property type="project" value="UniProtKB-EC"/>
</dbReference>
<comment type="cofactor">
    <cofactor evidence="1 14">
        <name>Ca(2+)</name>
        <dbReference type="ChEBI" id="CHEBI:29108"/>
    </cofactor>
</comment>
<evidence type="ECO:0000256" key="2">
    <source>
        <dbReference type="ARBA" id="ARBA00004613"/>
    </source>
</evidence>
<evidence type="ECO:0000256" key="11">
    <source>
        <dbReference type="PIRSR" id="PIRSR601211-1"/>
    </source>
</evidence>
<evidence type="ECO:0000259" key="16">
    <source>
        <dbReference type="SMART" id="SM00085"/>
    </source>
</evidence>
<dbReference type="PROSITE" id="PS00118">
    <property type="entry name" value="PA2_HIS"/>
    <property type="match status" value="1"/>
</dbReference>
<evidence type="ECO:0000313" key="17">
    <source>
        <dbReference type="Ensembl" id="ENSSAUP00010043814.1"/>
    </source>
</evidence>
<evidence type="ECO:0000256" key="8">
    <source>
        <dbReference type="ARBA" id="ARBA00022963"/>
    </source>
</evidence>
<name>A0A671WY85_SPAAU</name>
<evidence type="ECO:0000256" key="10">
    <source>
        <dbReference type="ARBA" id="ARBA00023157"/>
    </source>
</evidence>
<sequence>MVLIWIFVLSALPNARSAGSIFCPDPEDQNADHMTDCLGLRFTWLHSLLDNFPSLVSFALKLRCATGLCPRDLEDYGCSCRYVAVGDPVDPLDLCCEAHRWCYLSAAPCRPELPPLPDNFTCSHANSSCDGSDWCQQRFCECDRAAIDCMTQSSYNSSLRGLAASMCSATNHTDVLSGTERTGEAFRAADLLSGGNDSVSFLLSNSSLLSAELDLLMTGGVDNRSDTAGMDADLITPPPPAPPLLLMPAEEFEEGEGDAEEEATHASFLSEDLNEAATEEALGLDEMNGNQTTHNPSAVGHDSVSFARDRETLSEAESEPIDSSLSFGDRNMETSSAAARHADVTPQSRTTTSLRTTTPTEPTPPGLRESSEEGERL</sequence>
<proteinExistence type="inferred from homology"/>
<evidence type="ECO:0000313" key="18">
    <source>
        <dbReference type="Proteomes" id="UP000472265"/>
    </source>
</evidence>
<dbReference type="GO" id="GO:0016042">
    <property type="term" value="P:lipid catabolic process"/>
    <property type="evidence" value="ECO:0007669"/>
    <property type="project" value="UniProtKB-KW"/>
</dbReference>
<reference evidence="17" key="2">
    <citation type="submission" date="2025-08" db="UniProtKB">
        <authorList>
            <consortium name="Ensembl"/>
        </authorList>
    </citation>
    <scope>IDENTIFICATION</scope>
</reference>
<reference evidence="17" key="3">
    <citation type="submission" date="2025-09" db="UniProtKB">
        <authorList>
            <consortium name="Ensembl"/>
        </authorList>
    </citation>
    <scope>IDENTIFICATION</scope>
</reference>
<dbReference type="InterPro" id="IPR036444">
    <property type="entry name" value="PLipase_A2_dom_sf"/>
</dbReference>
<keyword evidence="10 12" id="KW-1015">Disulfide bond</keyword>
<evidence type="ECO:0000256" key="13">
    <source>
        <dbReference type="RuleBase" id="RU003654"/>
    </source>
</evidence>
<feature type="disulfide bond" evidence="12">
    <location>
        <begin position="95"/>
        <end position="149"/>
    </location>
</feature>
<evidence type="ECO:0000256" key="5">
    <source>
        <dbReference type="ARBA" id="ARBA00022723"/>
    </source>
</evidence>
<organism evidence="17 18">
    <name type="scientific">Sparus aurata</name>
    <name type="common">Gilthead sea bream</name>
    <dbReference type="NCBI Taxonomy" id="8175"/>
    <lineage>
        <taxon>Eukaryota</taxon>
        <taxon>Metazoa</taxon>
        <taxon>Chordata</taxon>
        <taxon>Craniata</taxon>
        <taxon>Vertebrata</taxon>
        <taxon>Euteleostomi</taxon>
        <taxon>Actinopterygii</taxon>
        <taxon>Neopterygii</taxon>
        <taxon>Teleostei</taxon>
        <taxon>Neoteleostei</taxon>
        <taxon>Acanthomorphata</taxon>
        <taxon>Eupercaria</taxon>
        <taxon>Spariformes</taxon>
        <taxon>Sparidae</taxon>
        <taxon>Sparus</taxon>
    </lineage>
</organism>
<feature type="disulfide bond" evidence="12">
    <location>
        <begin position="102"/>
        <end position="142"/>
    </location>
</feature>